<gene>
    <name evidence="1" type="ORF">H9900_02680</name>
</gene>
<accession>A0A9D1TM20</accession>
<protein>
    <submittedName>
        <fullName evidence="1">DUF177 domain-containing protein</fullName>
    </submittedName>
</protein>
<reference evidence="1" key="2">
    <citation type="submission" date="2021-04" db="EMBL/GenBank/DDBJ databases">
        <authorList>
            <person name="Gilroy R."/>
        </authorList>
    </citation>
    <scope>NUCLEOTIDE SEQUENCE</scope>
    <source>
        <strain evidence="1">5790</strain>
    </source>
</reference>
<evidence type="ECO:0000313" key="1">
    <source>
        <dbReference type="EMBL" id="HIV85699.1"/>
    </source>
</evidence>
<evidence type="ECO:0000313" key="2">
    <source>
        <dbReference type="Proteomes" id="UP000824162"/>
    </source>
</evidence>
<dbReference type="Pfam" id="PF02620">
    <property type="entry name" value="YceD"/>
    <property type="match status" value="1"/>
</dbReference>
<proteinExistence type="predicted"/>
<organism evidence="1 2">
    <name type="scientific">Candidatus Monoglobus merdigallinarum</name>
    <dbReference type="NCBI Taxonomy" id="2838698"/>
    <lineage>
        <taxon>Bacteria</taxon>
        <taxon>Bacillati</taxon>
        <taxon>Bacillota</taxon>
        <taxon>Clostridia</taxon>
        <taxon>Monoglobales</taxon>
        <taxon>Monoglobaceae</taxon>
        <taxon>Monoglobus</taxon>
    </lineage>
</organism>
<dbReference type="Proteomes" id="UP000824162">
    <property type="component" value="Unassembled WGS sequence"/>
</dbReference>
<sequence>MDINIASVKNYEGKTLTIDCEISLPGRKGDDFRLVSPVRVCGELRNFGGTLELSAKAEAGLEFVCDRCAETYSKLHKFDISESFKEYEGADSGENPDINYFSGDELVLDDYVYSGLVLSLPGKHLCSEDCKGLCPVCGANLNRETCSCSRTSTDPRFDILDSLDLE</sequence>
<comment type="caution">
    <text evidence="1">The sequence shown here is derived from an EMBL/GenBank/DDBJ whole genome shotgun (WGS) entry which is preliminary data.</text>
</comment>
<dbReference type="EMBL" id="DXIJ01000054">
    <property type="protein sequence ID" value="HIV85699.1"/>
    <property type="molecule type" value="Genomic_DNA"/>
</dbReference>
<name>A0A9D1TM20_9FIRM</name>
<dbReference type="InterPro" id="IPR003772">
    <property type="entry name" value="YceD"/>
</dbReference>
<dbReference type="AlphaFoldDB" id="A0A9D1TM20"/>
<reference evidence="1" key="1">
    <citation type="journal article" date="2021" name="PeerJ">
        <title>Extensive microbial diversity within the chicken gut microbiome revealed by metagenomics and culture.</title>
        <authorList>
            <person name="Gilroy R."/>
            <person name="Ravi A."/>
            <person name="Getino M."/>
            <person name="Pursley I."/>
            <person name="Horton D.L."/>
            <person name="Alikhan N.F."/>
            <person name="Baker D."/>
            <person name="Gharbi K."/>
            <person name="Hall N."/>
            <person name="Watson M."/>
            <person name="Adriaenssens E.M."/>
            <person name="Foster-Nyarko E."/>
            <person name="Jarju S."/>
            <person name="Secka A."/>
            <person name="Antonio M."/>
            <person name="Oren A."/>
            <person name="Chaudhuri R.R."/>
            <person name="La Ragione R."/>
            <person name="Hildebrand F."/>
            <person name="Pallen M.J."/>
        </authorList>
    </citation>
    <scope>NUCLEOTIDE SEQUENCE</scope>
    <source>
        <strain evidence="1">5790</strain>
    </source>
</reference>